<keyword evidence="4" id="KW-1185">Reference proteome</keyword>
<dbReference type="AlphaFoldDB" id="A0A7W3TIX6"/>
<evidence type="ECO:0000313" key="3">
    <source>
        <dbReference type="EMBL" id="MBB1059186.1"/>
    </source>
</evidence>
<evidence type="ECO:0000259" key="1">
    <source>
        <dbReference type="Pfam" id="PF01345"/>
    </source>
</evidence>
<evidence type="ECO:0000313" key="4">
    <source>
        <dbReference type="Proteomes" id="UP000523196"/>
    </source>
</evidence>
<dbReference type="EMBL" id="JACHTF010000001">
    <property type="protein sequence ID" value="MBB1059186.1"/>
    <property type="molecule type" value="Genomic_DNA"/>
</dbReference>
<proteinExistence type="predicted"/>
<dbReference type="Pfam" id="PF01345">
    <property type="entry name" value="DUF11"/>
    <property type="match status" value="1"/>
</dbReference>
<sequence>MLGFGITQAGTSDDAYVNGVFNTTSFWSDPYGGAVAGGTSLSFSVPPTLTAINYTFTFSEPVNNPVLHVDRLGGINGGVSNSSLWTLASSTSQGGAVSMTRLSGNTPFVVNATTFRRTVNVSIAVTQPECENSSVGTGCGSIQFNGTGITSLTFSVAMIGSAGLGDGVEFRWSTTGSSVVVRKQSSNGTGSFNFSRGGALGTGTFALNTATSNPAVSATFPVSNHSQAITITETLVPAAFTLTGASCVDQTGATVNATRTGGALSIPAANYGANQTITCTFNNSFNAELAVTKTNTPTQGANDQAGDRVVSGAATTYAIVVRNNGPGAASGAILREPVPTGVSCSSATCGSATGGAVCPPAGSVTVAALQSAAGVSLPTLPANGSLTFTLQCAVP</sequence>
<name>A0A7W3TIX6_9GAMM</name>
<organism evidence="3 4">
    <name type="scientific">Marilutibacter spongiae</name>
    <dbReference type="NCBI Taxonomy" id="2025720"/>
    <lineage>
        <taxon>Bacteria</taxon>
        <taxon>Pseudomonadati</taxon>
        <taxon>Pseudomonadota</taxon>
        <taxon>Gammaproteobacteria</taxon>
        <taxon>Lysobacterales</taxon>
        <taxon>Lysobacteraceae</taxon>
        <taxon>Marilutibacter</taxon>
    </lineage>
</organism>
<reference evidence="3 4" key="1">
    <citation type="submission" date="2020-08" db="EMBL/GenBank/DDBJ databases">
        <authorList>
            <person name="Xu S."/>
            <person name="Li A."/>
        </authorList>
    </citation>
    <scope>NUCLEOTIDE SEQUENCE [LARGE SCALE GENOMIC DNA]</scope>
    <source>
        <strain evidence="3 4">119BY6-57</strain>
    </source>
</reference>
<feature type="domain" description="DUF11" evidence="1">
    <location>
        <begin position="308"/>
        <end position="377"/>
    </location>
</feature>
<feature type="domain" description="SpaA-like prealbumin fold" evidence="2">
    <location>
        <begin position="179"/>
        <end position="284"/>
    </location>
</feature>
<dbReference type="InterPro" id="IPR047589">
    <property type="entry name" value="DUF11_rpt"/>
</dbReference>
<dbReference type="InterPro" id="IPR001434">
    <property type="entry name" value="OmcB-like_DUF11"/>
</dbReference>
<dbReference type="Proteomes" id="UP000523196">
    <property type="component" value="Unassembled WGS sequence"/>
</dbReference>
<dbReference type="NCBIfam" id="TIGR01451">
    <property type="entry name" value="B_ant_repeat"/>
    <property type="match status" value="1"/>
</dbReference>
<comment type="caution">
    <text evidence="3">The sequence shown here is derived from an EMBL/GenBank/DDBJ whole genome shotgun (WGS) entry which is preliminary data.</text>
</comment>
<evidence type="ECO:0000259" key="2">
    <source>
        <dbReference type="Pfam" id="PF24514"/>
    </source>
</evidence>
<protein>
    <submittedName>
        <fullName evidence="3">DUF11 domain-containing protein</fullName>
    </submittedName>
</protein>
<dbReference type="InterPro" id="IPR055371">
    <property type="entry name" value="SpaA_PFL_dom_4"/>
</dbReference>
<accession>A0A7W3TIX6</accession>
<dbReference type="Pfam" id="PF24514">
    <property type="entry name" value="SpaA_4"/>
    <property type="match status" value="1"/>
</dbReference>
<dbReference type="RefSeq" id="WP_182684831.1">
    <property type="nucleotide sequence ID" value="NZ_JACHTF010000001.1"/>
</dbReference>
<gene>
    <name evidence="3" type="ORF">H4F98_01210</name>
</gene>